<feature type="chain" id="PRO_5038968563" evidence="1">
    <location>
        <begin position="23"/>
        <end position="177"/>
    </location>
</feature>
<gene>
    <name evidence="2" type="ORF">FGD71_015445</name>
</gene>
<evidence type="ECO:0000256" key="1">
    <source>
        <dbReference type="SAM" id="SignalP"/>
    </source>
</evidence>
<reference evidence="2 3" key="1">
    <citation type="submission" date="2019-06" db="EMBL/GenBank/DDBJ databases">
        <title>Streptomyces sporangiiformans sp. nov., a novel actinomycete isolated from soil in Mount Song.</title>
        <authorList>
            <person name="Han L."/>
        </authorList>
    </citation>
    <scope>NUCLEOTIDE SEQUENCE [LARGE SCALE GENOMIC DNA]</scope>
    <source>
        <strain evidence="2 3">NEAU-SSA 1</strain>
    </source>
</reference>
<dbReference type="Proteomes" id="UP000317378">
    <property type="component" value="Unassembled WGS sequence"/>
</dbReference>
<comment type="caution">
    <text evidence="2">The sequence shown here is derived from an EMBL/GenBank/DDBJ whole genome shotgun (WGS) entry which is preliminary data.</text>
</comment>
<dbReference type="EMBL" id="VCHX02000119">
    <property type="protein sequence ID" value="TPQ21343.1"/>
    <property type="molecule type" value="Genomic_DNA"/>
</dbReference>
<keyword evidence="3" id="KW-1185">Reference proteome</keyword>
<keyword evidence="1" id="KW-0732">Signal</keyword>
<evidence type="ECO:0000313" key="2">
    <source>
        <dbReference type="EMBL" id="TPQ21343.1"/>
    </source>
</evidence>
<feature type="signal peptide" evidence="1">
    <location>
        <begin position="1"/>
        <end position="22"/>
    </location>
</feature>
<proteinExistence type="predicted"/>
<organism evidence="2 3">
    <name type="scientific">Streptomyces sporangiiformans</name>
    <dbReference type="NCBI Taxonomy" id="2315329"/>
    <lineage>
        <taxon>Bacteria</taxon>
        <taxon>Bacillati</taxon>
        <taxon>Actinomycetota</taxon>
        <taxon>Actinomycetes</taxon>
        <taxon>Kitasatosporales</taxon>
        <taxon>Streptomycetaceae</taxon>
        <taxon>Streptomyces</taxon>
    </lineage>
</organism>
<dbReference type="RefSeq" id="WP_140935897.1">
    <property type="nucleotide sequence ID" value="NZ_QXMJ01000119.1"/>
</dbReference>
<evidence type="ECO:0000313" key="3">
    <source>
        <dbReference type="Proteomes" id="UP000317378"/>
    </source>
</evidence>
<name>A0A505DA32_9ACTN</name>
<sequence length="177" mass="19160">MRTRIAALIAAGLLATTATGFATGSEAVAQESCATVTSSDEGICYLPATVNLNSGGWKNTGLAVELQPGTYHLDLDVQGRLWGRAPINAWIFARLVNTTEGTVVPGSQRMINHLQSNNRGDGAIGHRDTTPIQERIEVETPTRIELQAMSSYAYSRTTIAEIRSDGNSRTSLRWERV</sequence>
<protein>
    <submittedName>
        <fullName evidence="2">Uncharacterized protein</fullName>
    </submittedName>
</protein>
<accession>A0A505DA32</accession>
<dbReference type="AlphaFoldDB" id="A0A505DA32"/>